<proteinExistence type="predicted"/>
<evidence type="ECO:0000256" key="5">
    <source>
        <dbReference type="ARBA" id="ARBA00023157"/>
    </source>
</evidence>
<keyword evidence="8" id="KW-1185">Reference proteome</keyword>
<keyword evidence="4" id="KW-0372">Hormone</keyword>
<evidence type="ECO:0000313" key="8">
    <source>
        <dbReference type="Proteomes" id="UP000001646"/>
    </source>
</evidence>
<dbReference type="PANTHER" id="PTHR20968">
    <property type="entry name" value="ILGF DOMAIN-CONTAINING PROTEIN"/>
    <property type="match status" value="1"/>
</dbReference>
<reference evidence="7" key="3">
    <citation type="submission" date="2025-09" db="UniProtKB">
        <authorList>
            <consortium name="Ensembl"/>
        </authorList>
    </citation>
    <scope>IDENTIFICATION</scope>
</reference>
<evidence type="ECO:0000256" key="3">
    <source>
        <dbReference type="ARBA" id="ARBA00022525"/>
    </source>
</evidence>
<evidence type="ECO:0008006" key="9">
    <source>
        <dbReference type="Google" id="ProtNLM"/>
    </source>
</evidence>
<dbReference type="CDD" id="cd04365">
    <property type="entry name" value="IlGF_relaxin_like"/>
    <property type="match status" value="1"/>
</dbReference>
<accession>A0A803TPM5</accession>
<feature type="signal peptide" evidence="6">
    <location>
        <begin position="1"/>
        <end position="22"/>
    </location>
</feature>
<feature type="chain" id="PRO_5032807286" description="Insulin-like domain-containing protein" evidence="6">
    <location>
        <begin position="23"/>
        <end position="72"/>
    </location>
</feature>
<name>A0A803TPM5_ANOCA</name>
<reference evidence="7" key="1">
    <citation type="submission" date="2009-12" db="EMBL/GenBank/DDBJ databases">
        <title>The Genome Sequence of Anolis carolinensis (Green Anole Lizard).</title>
        <authorList>
            <consortium name="The Genome Sequencing Platform"/>
            <person name="Di Palma F."/>
            <person name="Alfoldi J."/>
            <person name="Heiman D."/>
            <person name="Young S."/>
            <person name="Grabherr M."/>
            <person name="Johnson J."/>
            <person name="Lander E.S."/>
            <person name="Lindblad-Toh K."/>
        </authorList>
    </citation>
    <scope>NUCLEOTIDE SEQUENCE [LARGE SCALE GENOMIC DNA]</scope>
    <source>
        <strain evidence="7">JBL SC #1</strain>
    </source>
</reference>
<dbReference type="PANTHER" id="PTHR20968:SF2">
    <property type="entry name" value="INSULIN-LIKE PEPTIDE INSL5"/>
    <property type="match status" value="1"/>
</dbReference>
<evidence type="ECO:0000256" key="6">
    <source>
        <dbReference type="SAM" id="SignalP"/>
    </source>
</evidence>
<evidence type="ECO:0000256" key="4">
    <source>
        <dbReference type="ARBA" id="ARBA00022702"/>
    </source>
</evidence>
<dbReference type="Ensembl" id="ENSACAT00000056314.1">
    <property type="protein sequence ID" value="ENSACAP00000037165.1"/>
    <property type="gene ID" value="ENSACAG00000038369.1"/>
</dbReference>
<dbReference type="GO" id="GO:0005576">
    <property type="term" value="C:extracellular region"/>
    <property type="evidence" value="ECO:0007669"/>
    <property type="project" value="UniProtKB-SubCell"/>
</dbReference>
<evidence type="ECO:0000256" key="2">
    <source>
        <dbReference type="ARBA" id="ARBA00011207"/>
    </source>
</evidence>
<dbReference type="InterPro" id="IPR051777">
    <property type="entry name" value="Insulin-like_neuro_ligands"/>
</dbReference>
<dbReference type="InParanoid" id="A0A803TPM5"/>
<dbReference type="Proteomes" id="UP000001646">
    <property type="component" value="Unplaced"/>
</dbReference>
<dbReference type="AlphaFoldDB" id="A0A803TPM5"/>
<evidence type="ECO:0000313" key="7">
    <source>
        <dbReference type="Ensembl" id="ENSACAP00000037165.1"/>
    </source>
</evidence>
<organism evidence="7 8">
    <name type="scientific">Anolis carolinensis</name>
    <name type="common">Green anole</name>
    <name type="synonym">American chameleon</name>
    <dbReference type="NCBI Taxonomy" id="28377"/>
    <lineage>
        <taxon>Eukaryota</taxon>
        <taxon>Metazoa</taxon>
        <taxon>Chordata</taxon>
        <taxon>Craniata</taxon>
        <taxon>Vertebrata</taxon>
        <taxon>Euteleostomi</taxon>
        <taxon>Lepidosauria</taxon>
        <taxon>Squamata</taxon>
        <taxon>Bifurcata</taxon>
        <taxon>Unidentata</taxon>
        <taxon>Episquamata</taxon>
        <taxon>Toxicofera</taxon>
        <taxon>Iguania</taxon>
        <taxon>Dactyloidae</taxon>
        <taxon>Anolis</taxon>
    </lineage>
</organism>
<keyword evidence="5" id="KW-1015">Disulfide bond</keyword>
<comment type="subunit">
    <text evidence="2">Heterodimer of a B chain and an A chain linked by two disulfide bonds.</text>
</comment>
<keyword evidence="6" id="KW-0732">Signal</keyword>
<dbReference type="GeneTree" id="ENSGT01030000236550"/>
<keyword evidence="3" id="KW-0964">Secreted</keyword>
<dbReference type="GO" id="GO:0005179">
    <property type="term" value="F:hormone activity"/>
    <property type="evidence" value="ECO:0007669"/>
    <property type="project" value="UniProtKB-KW"/>
</dbReference>
<protein>
    <recommendedName>
        <fullName evidence="9">Insulin-like domain-containing protein</fullName>
    </recommendedName>
</protein>
<sequence>MKAVVLGLLLLSFFMGISEVKSEGAPVRLCGRDFVRAVVFTCGGSRWRRQLNVCNKKLQWGPASNHHCLVHC</sequence>
<reference evidence="7" key="2">
    <citation type="submission" date="2025-08" db="UniProtKB">
        <authorList>
            <consortium name="Ensembl"/>
        </authorList>
    </citation>
    <scope>IDENTIFICATION</scope>
</reference>
<dbReference type="SUPFAM" id="SSF56994">
    <property type="entry name" value="Insulin-like"/>
    <property type="match status" value="1"/>
</dbReference>
<dbReference type="InterPro" id="IPR036438">
    <property type="entry name" value="Insulin-like_sf"/>
</dbReference>
<evidence type="ECO:0000256" key="1">
    <source>
        <dbReference type="ARBA" id="ARBA00004613"/>
    </source>
</evidence>
<comment type="subcellular location">
    <subcellularLocation>
        <location evidence="1">Secreted</location>
    </subcellularLocation>
</comment>